<dbReference type="Proteomes" id="UP001497392">
    <property type="component" value="Unassembled WGS sequence"/>
</dbReference>
<keyword evidence="6" id="KW-0560">Oxidoreductase</keyword>
<dbReference type="Pfam" id="PF01243">
    <property type="entry name" value="PNPOx_N"/>
    <property type="match status" value="1"/>
</dbReference>
<name>A0ABP1FVL1_9CHLO</name>
<proteinExistence type="inferred from homology"/>
<evidence type="ECO:0000256" key="8">
    <source>
        <dbReference type="SAM" id="MobiDB-lite"/>
    </source>
</evidence>
<organism evidence="10 11">
    <name type="scientific">Coccomyxa viridis</name>
    <dbReference type="NCBI Taxonomy" id="1274662"/>
    <lineage>
        <taxon>Eukaryota</taxon>
        <taxon>Viridiplantae</taxon>
        <taxon>Chlorophyta</taxon>
        <taxon>core chlorophytes</taxon>
        <taxon>Trebouxiophyceae</taxon>
        <taxon>Trebouxiophyceae incertae sedis</taxon>
        <taxon>Coccomyxaceae</taxon>
        <taxon>Coccomyxa</taxon>
    </lineage>
</organism>
<feature type="region of interest" description="Disordered" evidence="8">
    <location>
        <begin position="371"/>
        <end position="399"/>
    </location>
</feature>
<dbReference type="HAMAP" id="MF_01966">
    <property type="entry name" value="NADHX_epimerase"/>
    <property type="match status" value="1"/>
</dbReference>
<dbReference type="InterPro" id="IPR036652">
    <property type="entry name" value="YjeF_N_dom_sf"/>
</dbReference>
<dbReference type="NCBIfam" id="TIGR00558">
    <property type="entry name" value="pdxH"/>
    <property type="match status" value="1"/>
</dbReference>
<comment type="catalytic activity">
    <reaction evidence="7">
        <text>(6R)-NADHX = (6S)-NADHX</text>
        <dbReference type="Rhea" id="RHEA:32215"/>
        <dbReference type="ChEBI" id="CHEBI:64074"/>
        <dbReference type="ChEBI" id="CHEBI:64075"/>
        <dbReference type="EC" id="5.1.99.6"/>
    </reaction>
</comment>
<dbReference type="Gene3D" id="3.40.50.10260">
    <property type="entry name" value="YjeF N-terminal domain"/>
    <property type="match status" value="1"/>
</dbReference>
<evidence type="ECO:0000313" key="10">
    <source>
        <dbReference type="EMBL" id="CAL5223466.1"/>
    </source>
</evidence>
<dbReference type="EC" id="5.1.99.6" evidence="7"/>
<feature type="binding site" evidence="7">
    <location>
        <position position="132"/>
    </location>
    <ligand>
        <name>K(+)</name>
        <dbReference type="ChEBI" id="CHEBI:29103"/>
    </ligand>
</feature>
<comment type="function">
    <text evidence="7">Catalyzes the epimerization of the S- and R-forms of NAD(P)HX, a damaged form of NAD(P)H that is a result of enzymatic or heat-dependent hydration. This is a prerequisite for the S-specific NAD(P)H-hydrate dehydratase to allow the repair of both epimers of NAD(P)HX.</text>
</comment>
<dbReference type="InterPro" id="IPR012349">
    <property type="entry name" value="Split_barrel_FMN-bd"/>
</dbReference>
<protein>
    <recommendedName>
        <fullName evidence="7">NAD(P)H-hydrate epimerase</fullName>
        <ecNumber evidence="7">5.1.99.6</ecNumber>
    </recommendedName>
    <alternativeName>
        <fullName evidence="7">NAD(P)HX epimerase</fullName>
    </alternativeName>
</protein>
<keyword evidence="7" id="KW-0520">NAD</keyword>
<gene>
    <name evidence="10" type="primary">g5985</name>
    <name evidence="10" type="ORF">VP750_LOCUS5125</name>
</gene>
<evidence type="ECO:0000256" key="6">
    <source>
        <dbReference type="ARBA" id="ARBA00023002"/>
    </source>
</evidence>
<feature type="binding site" evidence="7">
    <location>
        <begin position="136"/>
        <end position="142"/>
    </location>
    <ligand>
        <name>(6S)-NADPHX</name>
        <dbReference type="ChEBI" id="CHEBI:64076"/>
    </ligand>
</feature>
<evidence type="ECO:0000256" key="3">
    <source>
        <dbReference type="ARBA" id="ARBA00005037"/>
    </source>
</evidence>
<comment type="caution">
    <text evidence="10">The sequence shown here is derived from an EMBL/GenBank/DDBJ whole genome shotgun (WGS) entry which is preliminary data.</text>
</comment>
<keyword evidence="7" id="KW-0630">Potassium</keyword>
<dbReference type="PROSITE" id="PS01064">
    <property type="entry name" value="PYRIDOX_OXIDASE"/>
    <property type="match status" value="1"/>
</dbReference>
<dbReference type="HAMAP" id="MF_01629">
    <property type="entry name" value="PdxH"/>
    <property type="match status" value="1"/>
</dbReference>
<dbReference type="EMBL" id="CAXHTA020000008">
    <property type="protein sequence ID" value="CAL5223466.1"/>
    <property type="molecule type" value="Genomic_DNA"/>
</dbReference>
<comment type="cofactor">
    <cofactor evidence="1">
        <name>FMN</name>
        <dbReference type="ChEBI" id="CHEBI:58210"/>
    </cofactor>
</comment>
<dbReference type="SUPFAM" id="SSF64153">
    <property type="entry name" value="YjeF N-terminal domain-like"/>
    <property type="match status" value="1"/>
</dbReference>
<evidence type="ECO:0000256" key="2">
    <source>
        <dbReference type="ARBA" id="ARBA00004738"/>
    </source>
</evidence>
<dbReference type="SUPFAM" id="SSF50475">
    <property type="entry name" value="FMN-binding split barrel"/>
    <property type="match status" value="1"/>
</dbReference>
<accession>A0ABP1FVL1</accession>
<comment type="pathway">
    <text evidence="2">Cofactor metabolism; pyridoxal 5'-phosphate salvage; pyridoxal 5'-phosphate from pyridoxamine 5'-phosphate: step 1/1.</text>
</comment>
<feature type="binding site" evidence="7">
    <location>
        <begin position="65"/>
        <end position="69"/>
    </location>
    <ligand>
        <name>(6S)-NADPHX</name>
        <dbReference type="ChEBI" id="CHEBI:64076"/>
    </ligand>
</feature>
<dbReference type="Pfam" id="PF03853">
    <property type="entry name" value="YjeF_N"/>
    <property type="match status" value="1"/>
</dbReference>
<keyword evidence="7" id="KW-0547">Nucleotide-binding</keyword>
<comment type="pathway">
    <text evidence="3">Cofactor metabolism; pyridoxal 5'-phosphate salvage; pyridoxal 5'-phosphate from pyridoxine 5'-phosphate: step 1/1.</text>
</comment>
<feature type="binding site" evidence="7">
    <location>
        <position position="170"/>
    </location>
    <ligand>
        <name>K(+)</name>
        <dbReference type="ChEBI" id="CHEBI:29103"/>
    </ligand>
</feature>
<dbReference type="NCBIfam" id="TIGR00197">
    <property type="entry name" value="yjeF_nterm"/>
    <property type="match status" value="1"/>
</dbReference>
<dbReference type="InterPro" id="IPR019740">
    <property type="entry name" value="Pyridox_Oxase_CS"/>
</dbReference>
<evidence type="ECO:0000256" key="4">
    <source>
        <dbReference type="ARBA" id="ARBA00022630"/>
    </source>
</evidence>
<dbReference type="InterPro" id="IPR000659">
    <property type="entry name" value="Pyridox_Oxase"/>
</dbReference>
<keyword evidence="7" id="KW-0479">Metal-binding</keyword>
<keyword evidence="5" id="KW-0288">FMN</keyword>
<feature type="binding site" evidence="7">
    <location>
        <position position="66"/>
    </location>
    <ligand>
        <name>K(+)</name>
        <dbReference type="ChEBI" id="CHEBI:29103"/>
    </ligand>
</feature>
<keyword evidence="7" id="KW-0413">Isomerase</keyword>
<comment type="similarity">
    <text evidence="7">Belongs to the NnrE/AIBP family.</text>
</comment>
<evidence type="ECO:0000256" key="5">
    <source>
        <dbReference type="ARBA" id="ARBA00022643"/>
    </source>
</evidence>
<comment type="cofactor">
    <cofactor evidence="7">
        <name>K(+)</name>
        <dbReference type="ChEBI" id="CHEBI:29103"/>
    </cofactor>
    <text evidence="7">Binds 1 potassium ion per subunit.</text>
</comment>
<feature type="binding site" evidence="7">
    <location>
        <position position="167"/>
    </location>
    <ligand>
        <name>(6S)-NADPHX</name>
        <dbReference type="ChEBI" id="CHEBI:64076"/>
    </ligand>
</feature>
<evidence type="ECO:0000259" key="9">
    <source>
        <dbReference type="PROSITE" id="PS51385"/>
    </source>
</evidence>
<dbReference type="PANTHER" id="PTHR10851">
    <property type="entry name" value="PYRIDOXINE-5-PHOSPHATE OXIDASE"/>
    <property type="match status" value="1"/>
</dbReference>
<evidence type="ECO:0000256" key="1">
    <source>
        <dbReference type="ARBA" id="ARBA00001917"/>
    </source>
</evidence>
<dbReference type="InterPro" id="IPR019576">
    <property type="entry name" value="Pyridoxamine_oxidase_dimer_C"/>
</dbReference>
<comment type="caution">
    <text evidence="7">Lacks conserved residue(s) required for the propagation of feature annotation.</text>
</comment>
<dbReference type="Gene3D" id="2.30.110.10">
    <property type="entry name" value="Electron Transport, Fmn-binding Protein, Chain A"/>
    <property type="match status" value="1"/>
</dbReference>
<evidence type="ECO:0000313" key="11">
    <source>
        <dbReference type="Proteomes" id="UP001497392"/>
    </source>
</evidence>
<feature type="domain" description="YjeF N-terminal" evidence="9">
    <location>
        <begin position="15"/>
        <end position="227"/>
    </location>
</feature>
<dbReference type="PANTHER" id="PTHR10851:SF0">
    <property type="entry name" value="PYRIDOXINE-5'-PHOSPHATE OXIDASE"/>
    <property type="match status" value="1"/>
</dbReference>
<dbReference type="PROSITE" id="PS51385">
    <property type="entry name" value="YJEF_N"/>
    <property type="match status" value="1"/>
</dbReference>
<evidence type="ECO:0000256" key="7">
    <source>
        <dbReference type="HAMAP-Rule" id="MF_03159"/>
    </source>
</evidence>
<dbReference type="InterPro" id="IPR011576">
    <property type="entry name" value="Pyridox_Oxase_N"/>
</dbReference>
<sequence>MESQDQITYIGQEEAAKIDEELMGPLGFSVDQLMELAGLSVACSVYAEYPPSSHKRILVIAGPGNNGGDGLVAARHLYHSGYTVEVTYPKRTDKPLYYGLVKQLESLNIPFLPPEEVTEGAPLRERYDVIIDAIFGFSFHGSPRPPFDSIVQRLLPKSDPPSIASVDNPSGWNVEAGPENLEDAIEPEMLVSLTAPKRGARFFKGPFHYLGGRFVPPAIKEKYHLKLPQYPGTSQCVKLSSTPGSAPGRSDPSQIRLNYDLAERGGGLLEEHVDPDPMKQFSKWFQEAVDKKVLEEPNQMAIASADADGVPSVRMVLLKGYDERGFMFYTNYNSRKAQELANGHAALCMYWEPLQRSVRVEGTVEKLSEEESDAYYHSRPRGSQIGAHVSPQSSVLPNGRGELEARNAEFKQKFADESKEIPRPDNWGGYLIRPKAIEFWHGRPSRLHDRICFRKENGAWKQERLAP</sequence>
<dbReference type="InterPro" id="IPR004443">
    <property type="entry name" value="YjeF_N_dom"/>
</dbReference>
<reference evidence="10 11" key="1">
    <citation type="submission" date="2024-06" db="EMBL/GenBank/DDBJ databases">
        <authorList>
            <person name="Kraege A."/>
            <person name="Thomma B."/>
        </authorList>
    </citation>
    <scope>NUCLEOTIDE SEQUENCE [LARGE SCALE GENOMIC DNA]</scope>
</reference>
<dbReference type="Pfam" id="PF10590">
    <property type="entry name" value="PNP_phzG_C"/>
    <property type="match status" value="1"/>
</dbReference>
<keyword evidence="4" id="KW-0285">Flavoprotein</keyword>
<dbReference type="NCBIfam" id="NF004231">
    <property type="entry name" value="PRK05679.1"/>
    <property type="match status" value="1"/>
</dbReference>
<comment type="catalytic activity">
    <reaction evidence="7">
        <text>(6R)-NADPHX = (6S)-NADPHX</text>
        <dbReference type="Rhea" id="RHEA:32227"/>
        <dbReference type="ChEBI" id="CHEBI:64076"/>
        <dbReference type="ChEBI" id="CHEBI:64077"/>
        <dbReference type="EC" id="5.1.99.6"/>
    </reaction>
</comment>
<keyword evidence="11" id="KW-1185">Reference proteome</keyword>